<feature type="binding site" evidence="7 8">
    <location>
        <position position="25"/>
    </location>
    <ligand>
        <name>S-adenosyl-L-methionine</name>
        <dbReference type="ChEBI" id="CHEBI:59789"/>
    </ligand>
</feature>
<organism evidence="10 11">
    <name type="scientific">Hadarchaeum yellowstonense</name>
    <dbReference type="NCBI Taxonomy" id="1776334"/>
    <lineage>
        <taxon>Archaea</taxon>
        <taxon>Methanobacteriati</taxon>
        <taxon>Candidatus Hadarchaeota</taxon>
        <taxon>Candidatus Hadarchaeia</taxon>
        <taxon>Candidatus Hadarchaeales</taxon>
        <taxon>Candidatus Hadarchaeaceae</taxon>
        <taxon>Candidatus Hadarchaeum</taxon>
    </lineage>
</organism>
<dbReference type="CDD" id="cd02440">
    <property type="entry name" value="AdoMet_MTases"/>
    <property type="match status" value="1"/>
</dbReference>
<dbReference type="SUPFAM" id="SSF53335">
    <property type="entry name" value="S-adenosyl-L-methionine-dependent methyltransferases"/>
    <property type="match status" value="1"/>
</dbReference>
<dbReference type="InterPro" id="IPR001737">
    <property type="entry name" value="KsgA/Erm"/>
</dbReference>
<comment type="similarity">
    <text evidence="7">Belongs to the class I-like SAM-binding methyltransferase superfamily. rRNA adenine N(6)-methyltransferase family. RsmA subfamily.</text>
</comment>
<dbReference type="EMBL" id="LQMQ01000057">
    <property type="protein sequence ID" value="KUO39674.1"/>
    <property type="molecule type" value="Genomic_DNA"/>
</dbReference>
<dbReference type="Pfam" id="PF00398">
    <property type="entry name" value="RrnaAD"/>
    <property type="match status" value="1"/>
</dbReference>
<evidence type="ECO:0000313" key="10">
    <source>
        <dbReference type="EMBL" id="KUO39674.1"/>
    </source>
</evidence>
<proteinExistence type="inferred from homology"/>
<dbReference type="PROSITE" id="PS01131">
    <property type="entry name" value="RRNA_A_DIMETH"/>
    <property type="match status" value="1"/>
</dbReference>
<keyword evidence="1 7" id="KW-0963">Cytoplasm</keyword>
<evidence type="ECO:0000256" key="6">
    <source>
        <dbReference type="ARBA" id="ARBA00022884"/>
    </source>
</evidence>
<feature type="binding site" evidence="7 8">
    <location>
        <position position="23"/>
    </location>
    <ligand>
        <name>S-adenosyl-L-methionine</name>
        <dbReference type="ChEBI" id="CHEBI:59789"/>
    </ligand>
</feature>
<sequence length="277" mass="31952">MLKETREILKEHEAWLSRRMGQNQVIDPSFLKKMIDYANVTERDVVLEIGAGVGNLTLMLAGRARTVIAVEKDEKLVEILRKRLKGRTNVRLLQGDFLDMDLPEFNKIVSNLPYSISSEIMFRLLEFNFDLAVLMFQKEFAERLVAKPGSENYGRLTVNTYYRAEVELLEEVPPTAFFPQPKVSSAIVRLKPRKPPFTVKEEKVFSDVVRALFQHRRQLVRNALLHSFSEIFPGKKMDKSEIRSFLNESLPRKLLETRVVDLTPENFGEIANLITSP</sequence>
<dbReference type="EC" id="2.1.1.-" evidence="7"/>
<dbReference type="InterPro" id="IPR011530">
    <property type="entry name" value="rRNA_adenine_dimethylase"/>
</dbReference>
<dbReference type="InterPro" id="IPR020596">
    <property type="entry name" value="rRNA_Ade_Mease_Trfase_CS"/>
</dbReference>
<feature type="domain" description="Ribosomal RNA adenine methylase transferase N-terminal" evidence="9">
    <location>
        <begin position="30"/>
        <end position="194"/>
    </location>
</feature>
<reference evidence="10 11" key="1">
    <citation type="journal article" date="2016" name="Nat. Microbiol.">
        <title>Genomic inference of the metabolism of cosmopolitan subsurface Archaea, Hadesarchaea.</title>
        <authorList>
            <person name="Baker B.J."/>
            <person name="Saw J.H."/>
            <person name="Lind A.E."/>
            <person name="Lazar C.S."/>
            <person name="Hinrichs K.-U."/>
            <person name="Teske A.P."/>
            <person name="Ettema T.J."/>
        </authorList>
    </citation>
    <scope>NUCLEOTIDE SEQUENCE [LARGE SCALE GENOMIC DNA]</scope>
</reference>
<dbReference type="SMART" id="SM00650">
    <property type="entry name" value="rADc"/>
    <property type="match status" value="1"/>
</dbReference>
<dbReference type="NCBIfam" id="TIGR00755">
    <property type="entry name" value="ksgA"/>
    <property type="match status" value="1"/>
</dbReference>
<gene>
    <name evidence="7" type="primary">rsmA</name>
    <name evidence="7" type="synonym">ksgA</name>
    <name evidence="10" type="ORF">APZ16_03265</name>
</gene>
<evidence type="ECO:0000256" key="4">
    <source>
        <dbReference type="ARBA" id="ARBA00022679"/>
    </source>
</evidence>
<keyword evidence="3 7" id="KW-0489">Methyltransferase</keyword>
<dbReference type="Proteomes" id="UP000074294">
    <property type="component" value="Unassembled WGS sequence"/>
</dbReference>
<comment type="subcellular location">
    <subcellularLocation>
        <location evidence="7">Cytoplasm</location>
    </subcellularLocation>
</comment>
<keyword evidence="5 7" id="KW-0949">S-adenosyl-L-methionine</keyword>
<dbReference type="Gene3D" id="1.10.8.100">
    <property type="entry name" value="Ribosomal RNA adenine dimethylase-like, domain 2"/>
    <property type="match status" value="1"/>
</dbReference>
<keyword evidence="6 7" id="KW-0694">RNA-binding</keyword>
<feature type="binding site" evidence="7 8">
    <location>
        <position position="96"/>
    </location>
    <ligand>
        <name>S-adenosyl-L-methionine</name>
        <dbReference type="ChEBI" id="CHEBI:59789"/>
    </ligand>
</feature>
<name>A0A147JT81_HADYE</name>
<evidence type="ECO:0000256" key="3">
    <source>
        <dbReference type="ARBA" id="ARBA00022603"/>
    </source>
</evidence>
<evidence type="ECO:0000259" key="9">
    <source>
        <dbReference type="SMART" id="SM00650"/>
    </source>
</evidence>
<comment type="caution">
    <text evidence="10">The sequence shown here is derived from an EMBL/GenBank/DDBJ whole genome shotgun (WGS) entry which is preliminary data.</text>
</comment>
<dbReference type="InterPro" id="IPR023165">
    <property type="entry name" value="rRNA_Ade_diMease-like_C"/>
</dbReference>
<dbReference type="AlphaFoldDB" id="A0A147JT81"/>
<dbReference type="Gene3D" id="3.40.50.150">
    <property type="entry name" value="Vaccinia Virus protein VP39"/>
    <property type="match status" value="1"/>
</dbReference>
<keyword evidence="4 7" id="KW-0808">Transferase</keyword>
<dbReference type="GO" id="GO:0003723">
    <property type="term" value="F:RNA binding"/>
    <property type="evidence" value="ECO:0007669"/>
    <property type="project" value="UniProtKB-UniRule"/>
</dbReference>
<accession>A0A147JT81</accession>
<dbReference type="PROSITE" id="PS51689">
    <property type="entry name" value="SAM_RNA_A_N6_MT"/>
    <property type="match status" value="1"/>
</dbReference>
<dbReference type="InterPro" id="IPR029063">
    <property type="entry name" value="SAM-dependent_MTases_sf"/>
</dbReference>
<evidence type="ECO:0000256" key="1">
    <source>
        <dbReference type="ARBA" id="ARBA00022490"/>
    </source>
</evidence>
<dbReference type="PANTHER" id="PTHR11727:SF7">
    <property type="entry name" value="DIMETHYLADENOSINE TRANSFERASE-RELATED"/>
    <property type="match status" value="1"/>
</dbReference>
<dbReference type="STRING" id="1776334.APZ16_03265"/>
<dbReference type="FunFam" id="3.40.50.150:FF:000023">
    <property type="entry name" value="Ribosomal RNA small subunit methyltransferase A"/>
    <property type="match status" value="1"/>
</dbReference>
<keyword evidence="2 7" id="KW-0698">rRNA processing</keyword>
<feature type="binding site" evidence="7 8">
    <location>
        <position position="50"/>
    </location>
    <ligand>
        <name>S-adenosyl-L-methionine</name>
        <dbReference type="ChEBI" id="CHEBI:59789"/>
    </ligand>
</feature>
<dbReference type="GO" id="GO:0000179">
    <property type="term" value="F:rRNA (adenine-N6,N6-)-dimethyltransferase activity"/>
    <property type="evidence" value="ECO:0007669"/>
    <property type="project" value="UniProtKB-UniRule"/>
</dbReference>
<evidence type="ECO:0000313" key="11">
    <source>
        <dbReference type="Proteomes" id="UP000074294"/>
    </source>
</evidence>
<dbReference type="HAMAP" id="MF_00607">
    <property type="entry name" value="16SrRNA_methyltr_A"/>
    <property type="match status" value="1"/>
</dbReference>
<feature type="binding site" evidence="7 8">
    <location>
        <position position="71"/>
    </location>
    <ligand>
        <name>S-adenosyl-L-methionine</name>
        <dbReference type="ChEBI" id="CHEBI:59789"/>
    </ligand>
</feature>
<evidence type="ECO:0000256" key="5">
    <source>
        <dbReference type="ARBA" id="ARBA00022691"/>
    </source>
</evidence>
<dbReference type="InterPro" id="IPR020598">
    <property type="entry name" value="rRNA_Ade_methylase_Trfase_N"/>
</dbReference>
<protein>
    <recommendedName>
        <fullName evidence="7">Probable ribosomal RNA small subunit methyltransferase A</fullName>
        <ecNumber evidence="7">2.1.1.-</ecNumber>
    </recommendedName>
    <alternativeName>
        <fullName evidence="7">16S rRNA dimethyladenosine transferase</fullName>
    </alternativeName>
    <alternativeName>
        <fullName evidence="7">16S rRNA dimethylase</fullName>
    </alternativeName>
    <alternativeName>
        <fullName evidence="7">S-adenosylmethionine-6-N',N'-adenosyl(rRNA) dimethyltransferase</fullName>
    </alternativeName>
</protein>
<dbReference type="PANTHER" id="PTHR11727">
    <property type="entry name" value="DIMETHYLADENOSINE TRANSFERASE"/>
    <property type="match status" value="1"/>
</dbReference>
<dbReference type="GO" id="GO:0005737">
    <property type="term" value="C:cytoplasm"/>
    <property type="evidence" value="ECO:0007669"/>
    <property type="project" value="UniProtKB-SubCell"/>
</dbReference>
<evidence type="ECO:0000256" key="7">
    <source>
        <dbReference type="HAMAP-Rule" id="MF_00607"/>
    </source>
</evidence>
<feature type="binding site" evidence="7 8">
    <location>
        <position position="111"/>
    </location>
    <ligand>
        <name>S-adenosyl-L-methionine</name>
        <dbReference type="ChEBI" id="CHEBI:59789"/>
    </ligand>
</feature>
<evidence type="ECO:0000256" key="8">
    <source>
        <dbReference type="PROSITE-ProRule" id="PRU01026"/>
    </source>
</evidence>
<evidence type="ECO:0000256" key="2">
    <source>
        <dbReference type="ARBA" id="ARBA00022552"/>
    </source>
</evidence>
<comment type="function">
    <text evidence="7">Specifically dimethylates two adjacent adenosines in the loop of a conserved hairpin near the 3'-end of 16S rRNA in the 30S particle. May play a critical role in biogenesis of 30S subunits.</text>
</comment>